<organism evidence="2 3">
    <name type="scientific">Moraxella cuniculi</name>
    <dbReference type="NCBI Taxonomy" id="34061"/>
    <lineage>
        <taxon>Bacteria</taxon>
        <taxon>Pseudomonadati</taxon>
        <taxon>Pseudomonadota</taxon>
        <taxon>Gammaproteobacteria</taxon>
        <taxon>Moraxellales</taxon>
        <taxon>Moraxellaceae</taxon>
        <taxon>Moraxella</taxon>
    </lineage>
</organism>
<accession>A0A448GWW5</accession>
<dbReference type="OrthoDB" id="9816400at2"/>
<dbReference type="KEGG" id="mcun:NCTC10297_01228"/>
<gene>
    <name evidence="2" type="ORF">NCTC10297_01228</name>
</gene>
<dbReference type="Proteomes" id="UP000274100">
    <property type="component" value="Chromosome"/>
</dbReference>
<evidence type="ECO:0000256" key="1">
    <source>
        <dbReference type="SAM" id="MobiDB-lite"/>
    </source>
</evidence>
<proteinExistence type="predicted"/>
<name>A0A448GWW5_9GAMM</name>
<dbReference type="EMBL" id="LR134343">
    <property type="protein sequence ID" value="VEG13265.1"/>
    <property type="molecule type" value="Genomic_DNA"/>
</dbReference>
<sequence length="270" mass="29752">MLALSAALGTTIGDSTASTVNNVGQTRWNYLSHLELANWRQVLQACKGNAVCIENNNRFYAQKNLQNTQEFENACINNFNASNCQNLILRFQDGTQGDYNLKYIPNLYADISRLGGANANTTINSIRWNNATGGYFIRDTGIVNINRYHGNEAQAFIGELANDRLYGGRRAGSVAGAAGYGVGVNSVSGTTKHGDKRKAQSRTDSHRSVGDANKVVLEGRRYLDSETGAHVYIKGDRVVILDNEGKIITQFKNTKQNTRNRVRSGKWIPQ</sequence>
<evidence type="ECO:0000313" key="2">
    <source>
        <dbReference type="EMBL" id="VEG13265.1"/>
    </source>
</evidence>
<reference evidence="2 3" key="1">
    <citation type="submission" date="2018-12" db="EMBL/GenBank/DDBJ databases">
        <authorList>
            <consortium name="Pathogen Informatics"/>
        </authorList>
    </citation>
    <scope>NUCLEOTIDE SEQUENCE [LARGE SCALE GENOMIC DNA]</scope>
    <source>
        <strain evidence="2 3">NCTC10297</strain>
    </source>
</reference>
<feature type="compositionally biased region" description="Basic and acidic residues" evidence="1">
    <location>
        <begin position="197"/>
        <end position="209"/>
    </location>
</feature>
<evidence type="ECO:0000313" key="3">
    <source>
        <dbReference type="Proteomes" id="UP000274100"/>
    </source>
</evidence>
<dbReference type="RefSeq" id="WP_126330793.1">
    <property type="nucleotide sequence ID" value="NZ_LR134343.1"/>
</dbReference>
<protein>
    <submittedName>
        <fullName evidence="2">Uncharacterized protein</fullName>
    </submittedName>
</protein>
<dbReference type="AlphaFoldDB" id="A0A448GWW5"/>
<feature type="region of interest" description="Disordered" evidence="1">
    <location>
        <begin position="187"/>
        <end position="209"/>
    </location>
</feature>